<dbReference type="EMBL" id="PXOG01000182">
    <property type="protein sequence ID" value="RGP69424.1"/>
    <property type="molecule type" value="Genomic_DNA"/>
</dbReference>
<sequence>MTILFQDQLDRLDKLTEKGTLQFSKDRADILKPAFEAYLNSADLRDRAPPSSVLQLVASPDIAVELSHCDKSGAATHLAVSRKSDSLDDNFMGYCEEHKCVVFKGEGGLIHDFAGYVESAAEKHQISDTTFVLKAPEQIRIPMGGLEYGLEFEEFVSRVEVLQCAAWIRTSPSGMAYFPFLQTVHHILTSMKEQEEAGKSFVKIVIDSRTPPPSTPEYVPASPDALIPYRASLGIRDSPLLGDSESPLSSCGTLSPPPSLDNEDSGSSSDSSTLSPPPTTIYTPPWLGDLSE</sequence>
<organism evidence="2 3">
    <name type="scientific">Fusarium longipes</name>
    <dbReference type="NCBI Taxonomy" id="694270"/>
    <lineage>
        <taxon>Eukaryota</taxon>
        <taxon>Fungi</taxon>
        <taxon>Dikarya</taxon>
        <taxon>Ascomycota</taxon>
        <taxon>Pezizomycotina</taxon>
        <taxon>Sordariomycetes</taxon>
        <taxon>Hypocreomycetidae</taxon>
        <taxon>Hypocreales</taxon>
        <taxon>Nectriaceae</taxon>
        <taxon>Fusarium</taxon>
    </lineage>
</organism>
<feature type="compositionally biased region" description="Low complexity" evidence="1">
    <location>
        <begin position="265"/>
        <end position="292"/>
    </location>
</feature>
<name>A0A395SAI6_9HYPO</name>
<accession>A0A395SAI6</accession>
<protein>
    <submittedName>
        <fullName evidence="2">Uncharacterized protein</fullName>
    </submittedName>
</protein>
<comment type="caution">
    <text evidence="2">The sequence shown here is derived from an EMBL/GenBank/DDBJ whole genome shotgun (WGS) entry which is preliminary data.</text>
</comment>
<feature type="region of interest" description="Disordered" evidence="1">
    <location>
        <begin position="241"/>
        <end position="292"/>
    </location>
</feature>
<evidence type="ECO:0000256" key="1">
    <source>
        <dbReference type="SAM" id="MobiDB-lite"/>
    </source>
</evidence>
<evidence type="ECO:0000313" key="3">
    <source>
        <dbReference type="Proteomes" id="UP000266234"/>
    </source>
</evidence>
<dbReference type="OrthoDB" id="4932172at2759"/>
<gene>
    <name evidence="2" type="ORF">FLONG3_7757</name>
</gene>
<reference evidence="2 3" key="1">
    <citation type="journal article" date="2018" name="PLoS Pathog.">
        <title>Evolution of structural diversity of trichothecenes, a family of toxins produced by plant pathogenic and entomopathogenic fungi.</title>
        <authorList>
            <person name="Proctor R.H."/>
            <person name="McCormick S.P."/>
            <person name="Kim H.S."/>
            <person name="Cardoza R.E."/>
            <person name="Stanley A.M."/>
            <person name="Lindo L."/>
            <person name="Kelly A."/>
            <person name="Brown D.W."/>
            <person name="Lee T."/>
            <person name="Vaughan M.M."/>
            <person name="Alexander N.J."/>
            <person name="Busman M."/>
            <person name="Gutierrez S."/>
        </authorList>
    </citation>
    <scope>NUCLEOTIDE SEQUENCE [LARGE SCALE GENOMIC DNA]</scope>
    <source>
        <strain evidence="2 3">NRRL 20695</strain>
    </source>
</reference>
<keyword evidence="3" id="KW-1185">Reference proteome</keyword>
<dbReference type="AlphaFoldDB" id="A0A395SAI6"/>
<dbReference type="Proteomes" id="UP000266234">
    <property type="component" value="Unassembled WGS sequence"/>
</dbReference>
<evidence type="ECO:0000313" key="2">
    <source>
        <dbReference type="EMBL" id="RGP69424.1"/>
    </source>
</evidence>
<proteinExistence type="predicted"/>